<comment type="subcellular location">
    <subcellularLocation>
        <location evidence="2">Vacuole membrane</location>
        <topology evidence="2">Multi-pass membrane protein</topology>
    </subcellularLocation>
</comment>
<keyword evidence="9" id="KW-0472">Membrane</keyword>
<feature type="domain" description="Peptidase M28" evidence="10">
    <location>
        <begin position="110"/>
        <end position="297"/>
    </location>
</feature>
<organism evidence="11 12">
    <name type="scientific">Peiella sedimenti</name>
    <dbReference type="NCBI Taxonomy" id="3061083"/>
    <lineage>
        <taxon>Bacteria</taxon>
        <taxon>Pseudomonadati</taxon>
        <taxon>Pseudomonadota</taxon>
        <taxon>Alphaproteobacteria</taxon>
        <taxon>Caulobacterales</taxon>
        <taxon>Caulobacteraceae</taxon>
        <taxon>Peiella</taxon>
    </lineage>
</organism>
<feature type="transmembrane region" description="Helical" evidence="9">
    <location>
        <begin position="393"/>
        <end position="412"/>
    </location>
</feature>
<reference evidence="11" key="1">
    <citation type="submission" date="2023-07" db="EMBL/GenBank/DDBJ databases">
        <title>Brevundimonas soil sp. nov., isolated from the soil of chemical plant.</title>
        <authorList>
            <person name="Wu N."/>
        </authorList>
    </citation>
    <scope>NUCLEOTIDE SEQUENCE</scope>
    <source>
        <strain evidence="11">XZ-24</strain>
    </source>
</reference>
<comment type="caution">
    <text evidence="11">The sequence shown here is derived from an EMBL/GenBank/DDBJ whole genome shotgun (WGS) entry which is preliminary data.</text>
</comment>
<dbReference type="EMBL" id="JAUKTR010000001">
    <property type="protein sequence ID" value="MDO1558077.1"/>
    <property type="molecule type" value="Genomic_DNA"/>
</dbReference>
<protein>
    <recommendedName>
        <fullName evidence="4">Vacuolar membrane protease</fullName>
    </recommendedName>
    <alternativeName>
        <fullName evidence="8">FXNA-related family protease 1</fullName>
    </alternativeName>
</protein>
<evidence type="ECO:0000256" key="5">
    <source>
        <dbReference type="ARBA" id="ARBA00022554"/>
    </source>
</evidence>
<name>A0ABT8SHN1_9CAUL</name>
<keyword evidence="7" id="KW-0325">Glycoprotein</keyword>
<keyword evidence="12" id="KW-1185">Reference proteome</keyword>
<sequence>MKRIWLAAALMALLALGLGWWSMRPPAALGTDAPAERFSAGRAMQTLAEIARAPHPSGSAEHRRVFNHLSRRMGQLGLETGAQGGPMSQAGAARYRRWFGEQAQVPQALNLIGVLPGTDRSLPAVVIMAHYDTVPGSPGAGDDSSGVAAALEAVRAVKAQGPTRRDIIVLLTDGEELNLEGARLFFAAHPLRSGVGAVINLEARGSGRVLMFETGPEAGALADLYAREVERPSAHSMAAAIYSLMPNDTDFSIPREAGIGGYNLAFTSGPETYHSPSSTVDRVDPGSIQHMGDHATALLGAMARAEALPAEAPNKAYADVFGLMVIYPAWVGWLLLGLAAVLGVAAARRLGLRVRDAAPALWFPLWLLLNAALLHRLMDATASGGAMGYYDRLGSMGLLGLMAGGVTAAGLLAGPHLTGLRPRWIAAAVVVLLGAATAVLSGDLNLFQAVLTLLAAGVWLIAPRHGHRREDGWRPAVGAVAALLLLATALQALLAPAAYVLAWPALIAALMLAAAAFLDPRLDRPWTPWMLAVIGGVAAAWIVGLYWMVFINIGFGLPEAMAVFALILAGLIWPVLARLPRRAALGLAAVAVGVAVCAAVVERLDGVAPTVPTYQG</sequence>
<dbReference type="RefSeq" id="WP_302108499.1">
    <property type="nucleotide sequence ID" value="NZ_JAUKTR010000001.1"/>
</dbReference>
<feature type="transmembrane region" description="Helical" evidence="9">
    <location>
        <begin position="424"/>
        <end position="440"/>
    </location>
</feature>
<feature type="transmembrane region" description="Helical" evidence="9">
    <location>
        <begin position="555"/>
        <end position="576"/>
    </location>
</feature>
<dbReference type="Gene3D" id="3.40.630.10">
    <property type="entry name" value="Zn peptidases"/>
    <property type="match status" value="1"/>
</dbReference>
<dbReference type="Pfam" id="PF04389">
    <property type="entry name" value="Peptidase_M28"/>
    <property type="match status" value="1"/>
</dbReference>
<evidence type="ECO:0000259" key="10">
    <source>
        <dbReference type="Pfam" id="PF04389"/>
    </source>
</evidence>
<proteinExistence type="inferred from homology"/>
<keyword evidence="5" id="KW-0926">Vacuole</keyword>
<comment type="similarity">
    <text evidence="3">Belongs to the peptidase M28 family.</text>
</comment>
<evidence type="ECO:0000256" key="8">
    <source>
        <dbReference type="ARBA" id="ARBA00031512"/>
    </source>
</evidence>
<feature type="transmembrane region" description="Helical" evidence="9">
    <location>
        <begin position="530"/>
        <end position="549"/>
    </location>
</feature>
<evidence type="ECO:0000256" key="1">
    <source>
        <dbReference type="ARBA" id="ARBA00003273"/>
    </source>
</evidence>
<dbReference type="Proteomes" id="UP001169063">
    <property type="component" value="Unassembled WGS sequence"/>
</dbReference>
<feature type="transmembrane region" description="Helical" evidence="9">
    <location>
        <begin position="446"/>
        <end position="463"/>
    </location>
</feature>
<evidence type="ECO:0000256" key="2">
    <source>
        <dbReference type="ARBA" id="ARBA00004128"/>
    </source>
</evidence>
<feature type="transmembrane region" description="Helical" evidence="9">
    <location>
        <begin position="320"/>
        <end position="347"/>
    </location>
</feature>
<dbReference type="PANTHER" id="PTHR12147">
    <property type="entry name" value="METALLOPEPTIDASE M28 FAMILY MEMBER"/>
    <property type="match status" value="1"/>
</dbReference>
<dbReference type="SUPFAM" id="SSF53187">
    <property type="entry name" value="Zn-dependent exopeptidases"/>
    <property type="match status" value="1"/>
</dbReference>
<evidence type="ECO:0000256" key="7">
    <source>
        <dbReference type="ARBA" id="ARBA00023180"/>
    </source>
</evidence>
<evidence type="ECO:0000313" key="11">
    <source>
        <dbReference type="EMBL" id="MDO1558077.1"/>
    </source>
</evidence>
<evidence type="ECO:0000256" key="4">
    <source>
        <dbReference type="ARBA" id="ARBA00017435"/>
    </source>
</evidence>
<evidence type="ECO:0000313" key="12">
    <source>
        <dbReference type="Proteomes" id="UP001169063"/>
    </source>
</evidence>
<feature type="transmembrane region" description="Helical" evidence="9">
    <location>
        <begin position="359"/>
        <end position="378"/>
    </location>
</feature>
<dbReference type="PANTHER" id="PTHR12147:SF58">
    <property type="entry name" value="VACUOLAR MEMBRANE PROTEASE"/>
    <property type="match status" value="1"/>
</dbReference>
<keyword evidence="6 9" id="KW-1133">Transmembrane helix</keyword>
<evidence type="ECO:0000256" key="6">
    <source>
        <dbReference type="ARBA" id="ARBA00022989"/>
    </source>
</evidence>
<feature type="transmembrane region" description="Helical" evidence="9">
    <location>
        <begin position="583"/>
        <end position="601"/>
    </location>
</feature>
<feature type="transmembrane region" description="Helical" evidence="9">
    <location>
        <begin position="475"/>
        <end position="494"/>
    </location>
</feature>
<comment type="function">
    <text evidence="1">May be involved in vacuolar sorting and osmoregulation.</text>
</comment>
<dbReference type="InterPro" id="IPR007484">
    <property type="entry name" value="Peptidase_M28"/>
</dbReference>
<accession>A0ABT8SHN1</accession>
<gene>
    <name evidence="11" type="ORF">Q0812_01370</name>
</gene>
<dbReference type="InterPro" id="IPR045175">
    <property type="entry name" value="M28_fam"/>
</dbReference>
<evidence type="ECO:0000256" key="3">
    <source>
        <dbReference type="ARBA" id="ARBA00010918"/>
    </source>
</evidence>
<evidence type="ECO:0000256" key="9">
    <source>
        <dbReference type="SAM" id="Phobius"/>
    </source>
</evidence>
<feature type="transmembrane region" description="Helical" evidence="9">
    <location>
        <begin position="500"/>
        <end position="518"/>
    </location>
</feature>
<keyword evidence="9" id="KW-0812">Transmembrane</keyword>